<gene>
    <name evidence="2" type="ORF">SETIT_9G366100v2</name>
</gene>
<reference evidence="2" key="1">
    <citation type="journal article" date="2012" name="Nat. Biotechnol.">
        <title>Reference genome sequence of the model plant Setaria.</title>
        <authorList>
            <person name="Bennetzen J.L."/>
            <person name="Schmutz J."/>
            <person name="Wang H."/>
            <person name="Percifield R."/>
            <person name="Hawkins J."/>
            <person name="Pontaroli A.C."/>
            <person name="Estep M."/>
            <person name="Feng L."/>
            <person name="Vaughn J.N."/>
            <person name="Grimwood J."/>
            <person name="Jenkins J."/>
            <person name="Barry K."/>
            <person name="Lindquist E."/>
            <person name="Hellsten U."/>
            <person name="Deshpande S."/>
            <person name="Wang X."/>
            <person name="Wu X."/>
            <person name="Mitros T."/>
            <person name="Triplett J."/>
            <person name="Yang X."/>
            <person name="Ye C.Y."/>
            <person name="Mauro-Herrera M."/>
            <person name="Wang L."/>
            <person name="Li P."/>
            <person name="Sharma M."/>
            <person name="Sharma R."/>
            <person name="Ronald P.C."/>
            <person name="Panaud O."/>
            <person name="Kellogg E.A."/>
            <person name="Brutnell T.P."/>
            <person name="Doust A.N."/>
            <person name="Tuskan G.A."/>
            <person name="Rokhsar D."/>
            <person name="Devos K.M."/>
        </authorList>
    </citation>
    <scope>NUCLEOTIDE SEQUENCE [LARGE SCALE GENOMIC DNA]</scope>
    <source>
        <strain evidence="2">Yugu1</strain>
    </source>
</reference>
<dbReference type="AlphaFoldDB" id="A0A368SPI7"/>
<name>A0A368SPI7_SETIT</name>
<protein>
    <submittedName>
        <fullName evidence="2">Uncharacterized protein</fullName>
    </submittedName>
</protein>
<accession>A0A368SPI7</accession>
<evidence type="ECO:0000313" key="2">
    <source>
        <dbReference type="EMBL" id="RCV44347.1"/>
    </source>
</evidence>
<organism evidence="2">
    <name type="scientific">Setaria italica</name>
    <name type="common">Foxtail millet</name>
    <name type="synonym">Panicum italicum</name>
    <dbReference type="NCBI Taxonomy" id="4555"/>
    <lineage>
        <taxon>Eukaryota</taxon>
        <taxon>Viridiplantae</taxon>
        <taxon>Streptophyta</taxon>
        <taxon>Embryophyta</taxon>
        <taxon>Tracheophyta</taxon>
        <taxon>Spermatophyta</taxon>
        <taxon>Magnoliopsida</taxon>
        <taxon>Liliopsida</taxon>
        <taxon>Poales</taxon>
        <taxon>Poaceae</taxon>
        <taxon>PACMAD clade</taxon>
        <taxon>Panicoideae</taxon>
        <taxon>Panicodae</taxon>
        <taxon>Paniceae</taxon>
        <taxon>Cenchrinae</taxon>
        <taxon>Setaria</taxon>
    </lineage>
</organism>
<feature type="region of interest" description="Disordered" evidence="1">
    <location>
        <begin position="1"/>
        <end position="22"/>
    </location>
</feature>
<evidence type="ECO:0000256" key="1">
    <source>
        <dbReference type="SAM" id="MobiDB-lite"/>
    </source>
</evidence>
<dbReference type="EMBL" id="CM003536">
    <property type="protein sequence ID" value="RCV44347.1"/>
    <property type="molecule type" value="Genomic_DNA"/>
</dbReference>
<reference evidence="2" key="2">
    <citation type="submission" date="2015-07" db="EMBL/GenBank/DDBJ databases">
        <authorList>
            <person name="Noorani M."/>
        </authorList>
    </citation>
    <scope>NUCLEOTIDE SEQUENCE</scope>
    <source>
        <strain evidence="2">Yugu1</strain>
    </source>
</reference>
<sequence>MPCLRWGCTREGTSGGAAEASHVRRPRRREVLESSNRVVLVRHTAARALLLFHKLPEDRQRVVHEGAALVLVDFTAVGFAHSIEVLVLLPHRGFSHRGP</sequence>
<proteinExistence type="predicted"/>